<feature type="domain" description="Ig-like" evidence="6">
    <location>
        <begin position="846"/>
        <end position="926"/>
    </location>
</feature>
<dbReference type="Proteomes" id="UP000261360">
    <property type="component" value="Unplaced"/>
</dbReference>
<feature type="domain" description="Ig-like" evidence="6">
    <location>
        <begin position="650"/>
        <end position="739"/>
    </location>
</feature>
<evidence type="ECO:0000259" key="6">
    <source>
        <dbReference type="PROSITE" id="PS50835"/>
    </source>
</evidence>
<keyword evidence="1 5" id="KW-0732">Signal</keyword>
<dbReference type="SMART" id="SM00408">
    <property type="entry name" value="IGc2"/>
    <property type="match status" value="3"/>
</dbReference>
<dbReference type="InterPro" id="IPR013783">
    <property type="entry name" value="Ig-like_fold"/>
</dbReference>
<protein>
    <submittedName>
        <fullName evidence="7">Hemicentin-1-like</fullName>
    </submittedName>
</protein>
<evidence type="ECO:0000313" key="7">
    <source>
        <dbReference type="Ensembl" id="ENSSLDP00000017519.1"/>
    </source>
</evidence>
<dbReference type="PANTHER" id="PTHR44337">
    <property type="entry name" value="CARCINOEMBRYONIC ANTIGEN-RELATED CELL ADHESION MOLECULE 8"/>
    <property type="match status" value="1"/>
</dbReference>
<evidence type="ECO:0000256" key="2">
    <source>
        <dbReference type="ARBA" id="ARBA00023157"/>
    </source>
</evidence>
<dbReference type="InterPro" id="IPR007110">
    <property type="entry name" value="Ig-like_dom"/>
</dbReference>
<reference evidence="7" key="1">
    <citation type="submission" date="2025-08" db="UniProtKB">
        <authorList>
            <consortium name="Ensembl"/>
        </authorList>
    </citation>
    <scope>IDENTIFICATION</scope>
</reference>
<proteinExistence type="predicted"/>
<dbReference type="Pfam" id="PF13927">
    <property type="entry name" value="Ig_3"/>
    <property type="match status" value="2"/>
</dbReference>
<name>A0A3B4XHV7_SERLL</name>
<feature type="domain" description="Ig-like" evidence="6">
    <location>
        <begin position="306"/>
        <end position="388"/>
    </location>
</feature>
<evidence type="ECO:0000256" key="4">
    <source>
        <dbReference type="ARBA" id="ARBA00023319"/>
    </source>
</evidence>
<feature type="domain" description="Ig-like" evidence="6">
    <location>
        <begin position="480"/>
        <end position="562"/>
    </location>
</feature>
<organism evidence="7 8">
    <name type="scientific">Seriola lalandi dorsalis</name>
    <dbReference type="NCBI Taxonomy" id="1841481"/>
    <lineage>
        <taxon>Eukaryota</taxon>
        <taxon>Metazoa</taxon>
        <taxon>Chordata</taxon>
        <taxon>Craniata</taxon>
        <taxon>Vertebrata</taxon>
        <taxon>Euteleostomi</taxon>
        <taxon>Actinopterygii</taxon>
        <taxon>Neopterygii</taxon>
        <taxon>Teleostei</taxon>
        <taxon>Neoteleostei</taxon>
        <taxon>Acanthomorphata</taxon>
        <taxon>Carangaria</taxon>
        <taxon>Carangiformes</taxon>
        <taxon>Carangidae</taxon>
        <taxon>Seriola</taxon>
    </lineage>
</organism>
<dbReference type="Ensembl" id="ENSSLDT00000018128.1">
    <property type="protein sequence ID" value="ENSSLDP00000017519.1"/>
    <property type="gene ID" value="ENSSLDG00000013824.1"/>
</dbReference>
<dbReference type="GeneTree" id="ENSGT01100000263479"/>
<evidence type="ECO:0000313" key="8">
    <source>
        <dbReference type="Proteomes" id="UP000261360"/>
    </source>
</evidence>
<dbReference type="KEGG" id="slal:111667327"/>
<feature type="domain" description="Ig-like" evidence="6">
    <location>
        <begin position="754"/>
        <end position="841"/>
    </location>
</feature>
<dbReference type="SMART" id="SM00409">
    <property type="entry name" value="IG"/>
    <property type="match status" value="7"/>
</dbReference>
<dbReference type="PANTHER" id="PTHR44337:SF20">
    <property type="entry name" value="CARCINOEMBRYONIC ANTIGEN-RELATED CELL ADHESION MOLECULE 5-RELATED"/>
    <property type="match status" value="1"/>
</dbReference>
<keyword evidence="4" id="KW-0393">Immunoglobulin domain</keyword>
<keyword evidence="8" id="KW-1185">Reference proteome</keyword>
<dbReference type="RefSeq" id="XP_023278770.1">
    <property type="nucleotide sequence ID" value="XM_023423002.1"/>
</dbReference>
<reference evidence="7" key="2">
    <citation type="submission" date="2025-09" db="UniProtKB">
        <authorList>
            <consortium name="Ensembl"/>
        </authorList>
    </citation>
    <scope>IDENTIFICATION</scope>
</reference>
<dbReference type="AlphaFoldDB" id="A0A3B4XHV7"/>
<dbReference type="PROSITE" id="PS50835">
    <property type="entry name" value="IG_LIKE"/>
    <property type="match status" value="7"/>
</dbReference>
<evidence type="ECO:0000256" key="5">
    <source>
        <dbReference type="SAM" id="SignalP"/>
    </source>
</evidence>
<feature type="chain" id="PRO_5017277760" evidence="5">
    <location>
        <begin position="22"/>
        <end position="933"/>
    </location>
</feature>
<feature type="domain" description="Ig-like" evidence="6">
    <location>
        <begin position="37"/>
        <end position="109"/>
    </location>
</feature>
<accession>A0A3B4XHV7</accession>
<dbReference type="GeneID" id="111667327"/>
<evidence type="ECO:0000256" key="3">
    <source>
        <dbReference type="ARBA" id="ARBA00023180"/>
    </source>
</evidence>
<feature type="domain" description="Ig-like" evidence="6">
    <location>
        <begin position="206"/>
        <end position="302"/>
    </location>
</feature>
<dbReference type="Gene3D" id="2.60.40.10">
    <property type="entry name" value="Immunoglobulins"/>
    <property type="match status" value="4"/>
</dbReference>
<dbReference type="InterPro" id="IPR003599">
    <property type="entry name" value="Ig_sub"/>
</dbReference>
<dbReference type="SUPFAM" id="SSF48726">
    <property type="entry name" value="Immunoglobulin"/>
    <property type="match status" value="7"/>
</dbReference>
<keyword evidence="3" id="KW-0325">Glycoprotein</keyword>
<dbReference type="InterPro" id="IPR003598">
    <property type="entry name" value="Ig_sub2"/>
</dbReference>
<dbReference type="InterPro" id="IPR052598">
    <property type="entry name" value="IgSF_CEA-related"/>
</dbReference>
<dbReference type="OrthoDB" id="8529748at2759"/>
<sequence length="933" mass="100521">MVHHSACVLLLLLTCLAGFSASETEHSGTMVDISYGPSAVEISGFSIVTVGIPYSFQCTANCYPGCKFTWTRGNVTSQGPELTLQLLHIEPTKTLTCTVVNPTTGKSVSVHKTLQVTAGPSNIRISGPPMLTYGFESNFTCSASCYPSCSYSWAVILDGQKYQTAQGNTISVTPPYNTVISETLLCQAEDTVSHLFISTTLKLWVASLSDISIDGDHTVTMGKQYKFICFATCIPSCTFTWKYMGKTFLGDQIQMPILHQGKPKFYSQLEINLSDYSKIEPLTCEATNSISHATLTTTMNLTVIDPISVRPTSQAQPVAGESFSLQCAGSQNPASITWLKNKHPVLASERVRFSPDNTTMSFSPLLQTDDGLYQCVVAEGELPIQSVSYKMQVKYGPSSVVISGVDIVTVGKLYVFQCSASCYPTCKFTWTCGNVTSRGPELSLQVEELHPTQNLTCTAVNPATSMSVTAQKTLQVTAGPSNVQISGPAFMTAGVASNFTCSADCYPSCSYTWTVGSGEEILSTAQGNTISVTPPPGTVTSETLVCKAEDTVTLLSSSSRLHLWVASLSNVTITGDSTVSIGKQYTFICSATCIPSCTFTLTYMGKTYERSELQIIASDFSITEPLTCVVTNTVSNATLTTTKNLTVIDPFSVRPTSQALPVAGESFSLQCAGSQKPASITWLKNKHPMLASERVWFSPDNTTMSFSPLLRADGGLYQCLVLEDGNHDHNNKSRQESRTPILSVGYLMHVNYGPDEVQIVQRSKGPVGEEMVVLTGSTTELQCLTDCFPVCSITWFYHDKFLSTNSSILFTPVTPPYKAALTCVAFNPVTKENRTAETVVVVPEGPKNVVISGPDSLEIGVPASFTCSAECTPSCSFTWTVYGKNVTGSAIDISVNRHVSKESISCRAENTFTGKTAMISETLGVSDPHWCGC</sequence>
<keyword evidence="2" id="KW-1015">Disulfide bond</keyword>
<feature type="signal peptide" evidence="5">
    <location>
        <begin position="1"/>
        <end position="21"/>
    </location>
</feature>
<dbReference type="InterPro" id="IPR036179">
    <property type="entry name" value="Ig-like_dom_sf"/>
</dbReference>
<evidence type="ECO:0000256" key="1">
    <source>
        <dbReference type="ARBA" id="ARBA00022729"/>
    </source>
</evidence>